<dbReference type="InterPro" id="IPR025506">
    <property type="entry name" value="Abi_alpha"/>
</dbReference>
<dbReference type="Pfam" id="PF14337">
    <property type="entry name" value="Abi_alpha"/>
    <property type="match status" value="1"/>
</dbReference>
<dbReference type="PATRIC" id="fig|1434110.4.peg.1895"/>
<evidence type="ECO:0000313" key="2">
    <source>
        <dbReference type="Proteomes" id="UP000033101"/>
    </source>
</evidence>
<keyword evidence="2" id="KW-1185">Reference proteome</keyword>
<organism evidence="1 2">
    <name type="scientific">Methanosarcina horonobensis HB-1 = JCM 15518</name>
    <dbReference type="NCBI Taxonomy" id="1434110"/>
    <lineage>
        <taxon>Archaea</taxon>
        <taxon>Methanobacteriati</taxon>
        <taxon>Methanobacteriota</taxon>
        <taxon>Stenosarchaea group</taxon>
        <taxon>Methanomicrobia</taxon>
        <taxon>Methanosarcinales</taxon>
        <taxon>Methanosarcinaceae</taxon>
        <taxon>Methanosarcina</taxon>
    </lineage>
</organism>
<reference evidence="1 2" key="1">
    <citation type="submission" date="2014-07" db="EMBL/GenBank/DDBJ databases">
        <title>Methanogenic archaea and the global carbon cycle.</title>
        <authorList>
            <person name="Henriksen J.R."/>
            <person name="Luke J."/>
            <person name="Reinhart S."/>
            <person name="Benedict M.N."/>
            <person name="Youngblut N.D."/>
            <person name="Metcalf M.E."/>
            <person name="Whitaker R.J."/>
            <person name="Metcalf W.W."/>
        </authorList>
    </citation>
    <scope>NUCLEOTIDE SEQUENCE [LARGE SCALE GENOMIC DNA]</scope>
    <source>
        <strain evidence="1 2">HB-1</strain>
    </source>
</reference>
<evidence type="ECO:0008006" key="3">
    <source>
        <dbReference type="Google" id="ProtNLM"/>
    </source>
</evidence>
<dbReference type="HOGENOM" id="CLU_094510_0_0_2"/>
<gene>
    <name evidence="1" type="ORF">MSHOH_1513</name>
</gene>
<dbReference type="GeneID" id="25419406"/>
<dbReference type="Proteomes" id="UP000033101">
    <property type="component" value="Chromosome"/>
</dbReference>
<dbReference type="AlphaFoldDB" id="A0A0E3SB05"/>
<evidence type="ECO:0000313" key="1">
    <source>
        <dbReference type="EMBL" id="AKB77996.1"/>
    </source>
</evidence>
<accession>A0A0E3SB05</accession>
<name>A0A0E3SB05_9EURY</name>
<dbReference type="RefSeq" id="WP_052730769.1">
    <property type="nucleotide sequence ID" value="NZ_BBCW01000013.1"/>
</dbReference>
<protein>
    <recommendedName>
        <fullName evidence="3">DUF4393 domain-containing protein</fullName>
    </recommendedName>
</protein>
<proteinExistence type="predicted"/>
<dbReference type="EMBL" id="CP009516">
    <property type="protein sequence ID" value="AKB77996.1"/>
    <property type="molecule type" value="Genomic_DNA"/>
</dbReference>
<dbReference type="KEGG" id="mhor:MSHOH_1513"/>
<sequence length="244" mass="27651">MYESDEWAKTGSEAAKVVTTLVGAVEKAGSYFARYLDEPLTQFSGITTDELKSIRQQLQLKHKTRELDKIIEILDQRGIKVTRSISKRLLIPMLEQATLEEEDELKAIWCKLIANSLDPAFGVKIRYAFIDILKSLTSLDAKILKYIYDTVMITVTQEQTNIAEVNLNEYTISIDKIIKDVPAPDSEIKLSLYNLKRVQCVWDGDFIDRKSGILPGKGIVVRENRDKNYTLTLLGSALIEACMK</sequence>